<organism evidence="11 12">
    <name type="scientific">Rubus argutus</name>
    <name type="common">Southern blackberry</name>
    <dbReference type="NCBI Taxonomy" id="59490"/>
    <lineage>
        <taxon>Eukaryota</taxon>
        <taxon>Viridiplantae</taxon>
        <taxon>Streptophyta</taxon>
        <taxon>Embryophyta</taxon>
        <taxon>Tracheophyta</taxon>
        <taxon>Spermatophyta</taxon>
        <taxon>Magnoliopsida</taxon>
        <taxon>eudicotyledons</taxon>
        <taxon>Gunneridae</taxon>
        <taxon>Pentapetalae</taxon>
        <taxon>rosids</taxon>
        <taxon>fabids</taxon>
        <taxon>Rosales</taxon>
        <taxon>Rosaceae</taxon>
        <taxon>Rosoideae</taxon>
        <taxon>Rosoideae incertae sedis</taxon>
        <taxon>Rubus</taxon>
    </lineage>
</organism>
<dbReference type="InterPro" id="IPR009057">
    <property type="entry name" value="Homeodomain-like_sf"/>
</dbReference>
<keyword evidence="5 8" id="KW-0371">Homeobox</keyword>
<feature type="domain" description="Homeobox" evidence="10">
    <location>
        <begin position="475"/>
        <end position="538"/>
    </location>
</feature>
<dbReference type="CDD" id="cd00086">
    <property type="entry name" value="homeodomain"/>
    <property type="match status" value="1"/>
</dbReference>
<dbReference type="EMBL" id="JBEDUW010000002">
    <property type="protein sequence ID" value="KAK9946292.1"/>
    <property type="molecule type" value="Genomic_DNA"/>
</dbReference>
<dbReference type="GO" id="GO:0003677">
    <property type="term" value="F:DNA binding"/>
    <property type="evidence" value="ECO:0007669"/>
    <property type="project" value="UniProtKB-UniRule"/>
</dbReference>
<name>A0AAW1YEI0_RUBAR</name>
<sequence>MMDNQMFNVPTDVTGRNSVASDGIGPLTMMNSFVQSYSLDHNHQNHFMAVLPMFPTFDGESVIDCQSDHLHDTNSAGVAESYAFVTSQRRNNLREPPFGSSSFSDHSVFQGIPNSAASLSTLFAASGNLQEDLNNLAISATPVHSSEIYVSNACANISNSLIATPENYGYDEILGSINSQPWEINKYAAAPSEPEPGERTSVRTMGLQPYSSSIGNLDPNGWSSSNGESYEMTYHSYNSSKSSNELALTLATSTPSNVNGMNIRDQCSDINCSGVVQSCLNQTRFGSGQQASCSSEEPSPSFGSCKPPQLSQVICGSRYFDVIQDILTQIASYSLESLDQSSYSSAGARATMDTALDSRLEVQNEPALHRQGIKTKKAKLVALLQMLDDCYNQCVDEIHTVVSAFHAATDTDPSIHARFALKTISMFYKNLRERISTYCLAMTANFNPESPSESESSFDEMQKQLALQHMKKKEHQIWRPQRGLPEKSVSVLRAWMFQNFLHPYPKDTEKHLLAVKSGLTRSQVSNWFINARVRLWKPMIEEMYSDMNRRKAREDENTERNHRSLHHISFNNHKFHVN</sequence>
<proteinExistence type="inferred from homology"/>
<dbReference type="AlphaFoldDB" id="A0AAW1YEI0"/>
<dbReference type="Proteomes" id="UP001457282">
    <property type="component" value="Unassembled WGS sequence"/>
</dbReference>
<dbReference type="InterPro" id="IPR006563">
    <property type="entry name" value="POX_dom"/>
</dbReference>
<keyword evidence="3" id="KW-0805">Transcription regulation</keyword>
<comment type="similarity">
    <text evidence="2">Belongs to the TALE/BELL homeobox family.</text>
</comment>
<evidence type="ECO:0000256" key="4">
    <source>
        <dbReference type="ARBA" id="ARBA00023125"/>
    </source>
</evidence>
<dbReference type="SMART" id="SM00574">
    <property type="entry name" value="POX"/>
    <property type="match status" value="1"/>
</dbReference>
<accession>A0AAW1YEI0</accession>
<dbReference type="InterPro" id="IPR008422">
    <property type="entry name" value="KN_HD"/>
</dbReference>
<evidence type="ECO:0000256" key="6">
    <source>
        <dbReference type="ARBA" id="ARBA00023163"/>
    </source>
</evidence>
<dbReference type="InterPro" id="IPR001356">
    <property type="entry name" value="HD"/>
</dbReference>
<evidence type="ECO:0000256" key="3">
    <source>
        <dbReference type="ARBA" id="ARBA00023015"/>
    </source>
</evidence>
<dbReference type="Gene3D" id="1.10.10.60">
    <property type="entry name" value="Homeodomain-like"/>
    <property type="match status" value="1"/>
</dbReference>
<dbReference type="Pfam" id="PF05920">
    <property type="entry name" value="Homeobox_KN"/>
    <property type="match status" value="1"/>
</dbReference>
<reference evidence="11 12" key="1">
    <citation type="journal article" date="2023" name="G3 (Bethesda)">
        <title>A chromosome-length genome assembly and annotation of blackberry (Rubus argutus, cv. 'Hillquist').</title>
        <authorList>
            <person name="Bruna T."/>
            <person name="Aryal R."/>
            <person name="Dudchenko O."/>
            <person name="Sargent D.J."/>
            <person name="Mead D."/>
            <person name="Buti M."/>
            <person name="Cavallini A."/>
            <person name="Hytonen T."/>
            <person name="Andres J."/>
            <person name="Pham M."/>
            <person name="Weisz D."/>
            <person name="Mascagni F."/>
            <person name="Usai G."/>
            <person name="Natali L."/>
            <person name="Bassil N."/>
            <person name="Fernandez G.E."/>
            <person name="Lomsadze A."/>
            <person name="Armour M."/>
            <person name="Olukolu B."/>
            <person name="Poorten T."/>
            <person name="Britton C."/>
            <person name="Davik J."/>
            <person name="Ashrafi H."/>
            <person name="Aiden E.L."/>
            <person name="Borodovsky M."/>
            <person name="Worthington M."/>
        </authorList>
    </citation>
    <scope>NUCLEOTIDE SEQUENCE [LARGE SCALE GENOMIC DNA]</scope>
    <source>
        <strain evidence="11">PI 553951</strain>
    </source>
</reference>
<evidence type="ECO:0000256" key="1">
    <source>
        <dbReference type="ARBA" id="ARBA00004123"/>
    </source>
</evidence>
<evidence type="ECO:0000256" key="5">
    <source>
        <dbReference type="ARBA" id="ARBA00023155"/>
    </source>
</evidence>
<feature type="DNA-binding region" description="Homeobox" evidence="8">
    <location>
        <begin position="477"/>
        <end position="539"/>
    </location>
</feature>
<dbReference type="Pfam" id="PF07526">
    <property type="entry name" value="POX"/>
    <property type="match status" value="1"/>
</dbReference>
<feature type="region of interest" description="Disordered" evidence="9">
    <location>
        <begin position="551"/>
        <end position="578"/>
    </location>
</feature>
<comment type="caution">
    <text evidence="11">The sequence shown here is derived from an EMBL/GenBank/DDBJ whole genome shotgun (WGS) entry which is preliminary data.</text>
</comment>
<evidence type="ECO:0000313" key="11">
    <source>
        <dbReference type="EMBL" id="KAK9946292.1"/>
    </source>
</evidence>
<keyword evidence="4 8" id="KW-0238">DNA-binding</keyword>
<evidence type="ECO:0000256" key="8">
    <source>
        <dbReference type="PROSITE-ProRule" id="PRU00108"/>
    </source>
</evidence>
<dbReference type="GO" id="GO:0005634">
    <property type="term" value="C:nucleus"/>
    <property type="evidence" value="ECO:0007669"/>
    <property type="project" value="UniProtKB-SubCell"/>
</dbReference>
<evidence type="ECO:0000256" key="7">
    <source>
        <dbReference type="ARBA" id="ARBA00023242"/>
    </source>
</evidence>
<keyword evidence="7 8" id="KW-0539">Nucleus</keyword>
<feature type="compositionally biased region" description="Basic and acidic residues" evidence="9">
    <location>
        <begin position="551"/>
        <end position="562"/>
    </location>
</feature>
<dbReference type="GO" id="GO:0006355">
    <property type="term" value="P:regulation of DNA-templated transcription"/>
    <property type="evidence" value="ECO:0007669"/>
    <property type="project" value="InterPro"/>
</dbReference>
<comment type="subcellular location">
    <subcellularLocation>
        <location evidence="1 8">Nucleus</location>
    </subcellularLocation>
</comment>
<keyword evidence="6" id="KW-0804">Transcription</keyword>
<dbReference type="SMART" id="SM00389">
    <property type="entry name" value="HOX"/>
    <property type="match status" value="1"/>
</dbReference>
<keyword evidence="12" id="KW-1185">Reference proteome</keyword>
<evidence type="ECO:0000259" key="10">
    <source>
        <dbReference type="PROSITE" id="PS50071"/>
    </source>
</evidence>
<dbReference type="InterPro" id="IPR050224">
    <property type="entry name" value="TALE_homeobox"/>
</dbReference>
<evidence type="ECO:0000256" key="2">
    <source>
        <dbReference type="ARBA" id="ARBA00006454"/>
    </source>
</evidence>
<dbReference type="SUPFAM" id="SSF46689">
    <property type="entry name" value="Homeodomain-like"/>
    <property type="match status" value="1"/>
</dbReference>
<evidence type="ECO:0000313" key="12">
    <source>
        <dbReference type="Proteomes" id="UP001457282"/>
    </source>
</evidence>
<dbReference type="PROSITE" id="PS50071">
    <property type="entry name" value="HOMEOBOX_2"/>
    <property type="match status" value="1"/>
</dbReference>
<gene>
    <name evidence="11" type="ORF">M0R45_011764</name>
</gene>
<protein>
    <recommendedName>
        <fullName evidence="10">Homeobox domain-containing protein</fullName>
    </recommendedName>
</protein>
<dbReference type="PANTHER" id="PTHR11850">
    <property type="entry name" value="HOMEOBOX PROTEIN TRANSCRIPTION FACTORS"/>
    <property type="match status" value="1"/>
</dbReference>
<evidence type="ECO:0000256" key="9">
    <source>
        <dbReference type="SAM" id="MobiDB-lite"/>
    </source>
</evidence>